<dbReference type="KEGG" id="cpis:HS961_10505"/>
<dbReference type="Gene3D" id="3.40.1350.10">
    <property type="match status" value="1"/>
</dbReference>
<evidence type="ECO:0000313" key="5">
    <source>
        <dbReference type="Proteomes" id="UP000515240"/>
    </source>
</evidence>
<dbReference type="RefSeq" id="WP_182327714.1">
    <property type="nucleotide sequence ID" value="NZ_CP058554.1"/>
</dbReference>
<dbReference type="GO" id="GO:0003677">
    <property type="term" value="F:DNA binding"/>
    <property type="evidence" value="ECO:0007669"/>
    <property type="project" value="UniProtKB-KW"/>
</dbReference>
<dbReference type="Pfam" id="PF01939">
    <property type="entry name" value="NucS_C"/>
    <property type="match status" value="1"/>
</dbReference>
<dbReference type="GO" id="GO:0004519">
    <property type="term" value="F:endonuclease activity"/>
    <property type="evidence" value="ECO:0007669"/>
    <property type="project" value="InterPro"/>
</dbReference>
<dbReference type="InterPro" id="IPR056086">
    <property type="entry name" value="DUF7669"/>
</dbReference>
<reference evidence="4 5" key="1">
    <citation type="journal article" date="2020" name="G3 (Bethesda)">
        <title>CeMbio - The Caenorhabditis elegans Microbiome Resource.</title>
        <authorList>
            <person name="Dirksen P."/>
            <person name="Assie A."/>
            <person name="Zimmermann J."/>
            <person name="Zhang F."/>
            <person name="Tietje A.M."/>
            <person name="Marsh S.A."/>
            <person name="Felix M.A."/>
            <person name="Shapira M."/>
            <person name="Kaleta C."/>
            <person name="Schulenburg H."/>
            <person name="Samuel B."/>
        </authorList>
    </citation>
    <scope>NUCLEOTIDE SEQUENCE [LARGE SCALE GENOMIC DNA]</scope>
    <source>
        <strain evidence="4 5">BIGb0172</strain>
    </source>
</reference>
<evidence type="ECO:0000313" key="4">
    <source>
        <dbReference type="EMBL" id="QMV73223.1"/>
    </source>
</evidence>
<evidence type="ECO:0000259" key="3">
    <source>
        <dbReference type="Pfam" id="PF24706"/>
    </source>
</evidence>
<dbReference type="InterPro" id="IPR002793">
    <property type="entry name" value="Endonuclease_NucS"/>
</dbReference>
<keyword evidence="5" id="KW-1185">Reference proteome</keyword>
<name>A0A7G5EGU8_9BURK</name>
<feature type="domain" description="Endonuclease NucS C-terminal" evidence="2">
    <location>
        <begin position="173"/>
        <end position="243"/>
    </location>
</feature>
<dbReference type="Pfam" id="PF24706">
    <property type="entry name" value="DUF7669"/>
    <property type="match status" value="1"/>
</dbReference>
<dbReference type="CDD" id="cd22341">
    <property type="entry name" value="NucS-like"/>
    <property type="match status" value="1"/>
</dbReference>
<proteinExistence type="predicted"/>
<organism evidence="4 5">
    <name type="scientific">Comamonas piscis</name>
    <dbReference type="NCBI Taxonomy" id="1562974"/>
    <lineage>
        <taxon>Bacteria</taxon>
        <taxon>Pseudomonadati</taxon>
        <taxon>Pseudomonadota</taxon>
        <taxon>Betaproteobacteria</taxon>
        <taxon>Burkholderiales</taxon>
        <taxon>Comamonadaceae</taxon>
        <taxon>Comamonas</taxon>
    </lineage>
</organism>
<protein>
    <submittedName>
        <fullName evidence="4">DUF91 domain-containing protein</fullName>
    </submittedName>
</protein>
<evidence type="ECO:0000259" key="2">
    <source>
        <dbReference type="Pfam" id="PF01939"/>
    </source>
</evidence>
<dbReference type="InterPro" id="IPR048301">
    <property type="entry name" value="NucS_C"/>
</dbReference>
<dbReference type="InterPro" id="IPR011856">
    <property type="entry name" value="tRNA_endonuc-like_dom_sf"/>
</dbReference>
<sequence>MNNGSKTPVWQMVKEAVQQMSGECTYPAIKAKIRSMYGGDVNDSSMTCSIISGAVNHPSRIHYNENKKSRISDTPYDYLFNTGRGKVVWYEPEKHGVWEITKATDGNLVVRRADGVGENSLSVVETIEGPDDAYGMFALEAHLRDYLARNLPKLPDHTAPLTLYRADDRDGVEFQTDVGPIDILATNNGDFYVLELKLGRGPDATLGQILRYMGWVKEHLASEKKVYGIIVASDIGQKLRYAATQVPNVRLMEYDLKVDLRPVALHG</sequence>
<keyword evidence="1" id="KW-0238">DNA-binding</keyword>
<gene>
    <name evidence="4" type="ORF">HS961_10505</name>
</gene>
<dbReference type="AlphaFoldDB" id="A0A7G5EGU8"/>
<accession>A0A7G5EGU8</accession>
<evidence type="ECO:0000256" key="1">
    <source>
        <dbReference type="ARBA" id="ARBA00023125"/>
    </source>
</evidence>
<dbReference type="Proteomes" id="UP000515240">
    <property type="component" value="Chromosome"/>
</dbReference>
<feature type="domain" description="DUF7669" evidence="3">
    <location>
        <begin position="8"/>
        <end position="86"/>
    </location>
</feature>
<dbReference type="EMBL" id="CP058554">
    <property type="protein sequence ID" value="QMV73223.1"/>
    <property type="molecule type" value="Genomic_DNA"/>
</dbReference>